<comment type="subunit">
    <text evidence="6">The complex is composed of six subunits: RnfA, RnfB, RnfC, RnfD, RnfE and RnfG.</text>
</comment>
<dbReference type="NCBIfam" id="TIGR01947">
    <property type="entry name" value="rnfG"/>
    <property type="match status" value="1"/>
</dbReference>
<dbReference type="Pfam" id="PF04205">
    <property type="entry name" value="FMN_bind"/>
    <property type="match status" value="1"/>
</dbReference>
<dbReference type="GO" id="GO:0022900">
    <property type="term" value="P:electron transport chain"/>
    <property type="evidence" value="ECO:0007669"/>
    <property type="project" value="UniProtKB-UniRule"/>
</dbReference>
<reference evidence="9" key="1">
    <citation type="submission" date="2019-11" db="EMBL/GenBank/DDBJ databases">
        <title>Isolation and characterization of two novel species in the genus Thiomicrorhabdus.</title>
        <authorList>
            <person name="Mochizuki J."/>
            <person name="Kojima H."/>
            <person name="Fukui M."/>
        </authorList>
    </citation>
    <scope>NUCLEOTIDE SEQUENCE [LARGE SCALE GENOMIC DNA]</scope>
    <source>
        <strain evidence="9">aks77</strain>
    </source>
</reference>
<sequence length="218" mass="23559">MSQKPMFNSELVKAMSSSAGKLSGFVVLCIILLLTVRGLTAPQIVAAEKQKLLDGFNQVLPASRYDNDPLQDQLHLKDPEQLALLGAKTWVTVYRARNAGQPAGAIFQTIAPNGYSGNIVILVGVFPNGEISGVRVLKHAETPGLGDKIELNKNPWILSFNGRTLDASNLSIWAVKKDGGEFDQFTGATITPRAVVGAVQKALQVVNQMGERLYEESQ</sequence>
<name>A0A6F8PVP7_9GAMM</name>
<evidence type="ECO:0000256" key="1">
    <source>
        <dbReference type="ARBA" id="ARBA00022448"/>
    </source>
</evidence>
<keyword evidence="1 6" id="KW-0813">Transport</keyword>
<keyword evidence="6" id="KW-0812">Transmembrane</keyword>
<keyword evidence="3 6" id="KW-0285">Flavoprotein</keyword>
<evidence type="ECO:0000313" key="8">
    <source>
        <dbReference type="EMBL" id="BBP46078.1"/>
    </source>
</evidence>
<proteinExistence type="inferred from homology"/>
<keyword evidence="6" id="KW-0997">Cell inner membrane</keyword>
<evidence type="ECO:0000259" key="7">
    <source>
        <dbReference type="SMART" id="SM00900"/>
    </source>
</evidence>
<comment type="subcellular location">
    <subcellularLocation>
        <location evidence="6">Cell inner membrane</location>
        <topology evidence="6">Single-pass membrane protein</topology>
    </subcellularLocation>
</comment>
<dbReference type="GO" id="GO:0005886">
    <property type="term" value="C:plasma membrane"/>
    <property type="evidence" value="ECO:0007669"/>
    <property type="project" value="UniProtKB-SubCell"/>
</dbReference>
<dbReference type="InterPro" id="IPR007329">
    <property type="entry name" value="FMN-bd"/>
</dbReference>
<evidence type="ECO:0000256" key="3">
    <source>
        <dbReference type="ARBA" id="ARBA00022630"/>
    </source>
</evidence>
<keyword evidence="6" id="KW-1003">Cell membrane</keyword>
<dbReference type="NCBIfam" id="NF002519">
    <property type="entry name" value="PRK01908.1"/>
    <property type="match status" value="1"/>
</dbReference>
<gene>
    <name evidence="6" type="primary">rnfG</name>
    <name evidence="8" type="ORF">THMIRHAS_14510</name>
</gene>
<dbReference type="InterPro" id="IPR010209">
    <property type="entry name" value="Ion_transpt_RnfG/RsxG"/>
</dbReference>
<dbReference type="HAMAP" id="MF_00479">
    <property type="entry name" value="RsxG_RnfG"/>
    <property type="match status" value="1"/>
</dbReference>
<dbReference type="RefSeq" id="WP_243830806.1">
    <property type="nucleotide sequence ID" value="NZ_AP021889.1"/>
</dbReference>
<comment type="function">
    <text evidence="6">Part of a membrane-bound complex that couples electron transfer with translocation of ions across the membrane.</text>
</comment>
<evidence type="ECO:0000313" key="9">
    <source>
        <dbReference type="Proteomes" id="UP000501726"/>
    </source>
</evidence>
<feature type="modified residue" description="FMN phosphoryl threonine" evidence="6">
    <location>
        <position position="189"/>
    </location>
</feature>
<comment type="similarity">
    <text evidence="6">Belongs to the RnfG family.</text>
</comment>
<dbReference type="Proteomes" id="UP000501726">
    <property type="component" value="Chromosome"/>
</dbReference>
<dbReference type="AlphaFoldDB" id="A0A6F8PVP7"/>
<evidence type="ECO:0000256" key="5">
    <source>
        <dbReference type="ARBA" id="ARBA00022982"/>
    </source>
</evidence>
<dbReference type="EMBL" id="AP021889">
    <property type="protein sequence ID" value="BBP46078.1"/>
    <property type="molecule type" value="Genomic_DNA"/>
</dbReference>
<feature type="domain" description="FMN-binding" evidence="7">
    <location>
        <begin position="114"/>
        <end position="206"/>
    </location>
</feature>
<dbReference type="PIRSF" id="PIRSF006091">
    <property type="entry name" value="E_trnsport_RnfG"/>
    <property type="match status" value="1"/>
</dbReference>
<comment type="cofactor">
    <cofactor evidence="6">
        <name>FMN</name>
        <dbReference type="ChEBI" id="CHEBI:58210"/>
    </cofactor>
</comment>
<keyword evidence="2 6" id="KW-0597">Phosphoprotein</keyword>
<protein>
    <recommendedName>
        <fullName evidence="6">Ion-translocating oxidoreductase complex subunit G</fullName>
        <ecNumber evidence="6">7.-.-.-</ecNumber>
    </recommendedName>
    <alternativeName>
        <fullName evidence="6">Rnf electron transport complex subunit G</fullName>
    </alternativeName>
</protein>
<dbReference type="SMART" id="SM00900">
    <property type="entry name" value="FMN_bind"/>
    <property type="match status" value="1"/>
</dbReference>
<dbReference type="GO" id="GO:0010181">
    <property type="term" value="F:FMN binding"/>
    <property type="evidence" value="ECO:0007669"/>
    <property type="project" value="InterPro"/>
</dbReference>
<evidence type="ECO:0000256" key="2">
    <source>
        <dbReference type="ARBA" id="ARBA00022553"/>
    </source>
</evidence>
<keyword evidence="6" id="KW-1278">Translocase</keyword>
<dbReference type="PANTHER" id="PTHR36118:SF1">
    <property type="entry name" value="ION-TRANSLOCATING OXIDOREDUCTASE COMPLEX SUBUNIT G"/>
    <property type="match status" value="1"/>
</dbReference>
<keyword evidence="6" id="KW-0472">Membrane</keyword>
<dbReference type="GO" id="GO:0009055">
    <property type="term" value="F:electron transfer activity"/>
    <property type="evidence" value="ECO:0007669"/>
    <property type="project" value="InterPro"/>
</dbReference>
<evidence type="ECO:0000256" key="6">
    <source>
        <dbReference type="HAMAP-Rule" id="MF_00479"/>
    </source>
</evidence>
<keyword evidence="9" id="KW-1185">Reference proteome</keyword>
<dbReference type="PANTHER" id="PTHR36118">
    <property type="entry name" value="ION-TRANSLOCATING OXIDOREDUCTASE COMPLEX SUBUNIT G"/>
    <property type="match status" value="1"/>
</dbReference>
<evidence type="ECO:0000256" key="4">
    <source>
        <dbReference type="ARBA" id="ARBA00022643"/>
    </source>
</evidence>
<keyword evidence="5 6" id="KW-0249">Electron transport</keyword>
<dbReference type="EC" id="7.-.-.-" evidence="6"/>
<organism evidence="8 9">
    <name type="scientific">Thiosulfatimonas sediminis</name>
    <dbReference type="NCBI Taxonomy" id="2675054"/>
    <lineage>
        <taxon>Bacteria</taxon>
        <taxon>Pseudomonadati</taxon>
        <taxon>Pseudomonadota</taxon>
        <taxon>Gammaproteobacteria</taxon>
        <taxon>Thiotrichales</taxon>
        <taxon>Piscirickettsiaceae</taxon>
        <taxon>Thiosulfatimonas</taxon>
    </lineage>
</organism>
<keyword evidence="6" id="KW-1133">Transmembrane helix</keyword>
<dbReference type="KEGG" id="tse:THMIRHAS_14510"/>
<accession>A0A6F8PVP7</accession>
<keyword evidence="4 6" id="KW-0288">FMN</keyword>